<sequence length="511" mass="52804">MRGRCLHATHAPSSGFHKSCEEAGQRPTNGDPGRMISKDEYAAQDALGLAALVANGAASPDELLDHALARVAAVNPAVNAVTFLDEAGARRQIDRGLPRGPFTGVPMLIKDMNAHVAGWPLTNGSRSYRDFICDHDSVLIERYRRAGFVLFGRSASPEFGLTSTTETLVHGKTRNPFGLERTSGGSSGGASAAVAAGIIPLAHASDGGGSIRIPAACCGLFGLKPSRARITMAPDAAEGWGSMSTVHAVGVSVRDSAALLDATAAPVPGDPYAAPAPARPWAAEVGAPVGRLRIALCLEAANPTVLAAPALDAIALIRAALADLGHEIVEVARLPLSGPVLTAAQQTLIACNVARSVDQRLAATGARIEDVIEPVPLMLATAGRAIPATAYLDALATIHDAGRRMAAFLDEGRYDLLLTPLLPDSPPPLGTLSLSPADLGDYVAAIGRVVAFTGLQNMTGQPAMAVPAGLDALGLPRAVQVAARFGDEAQLYRLAAQLETVVPWRGLRPAL</sequence>
<accession>A0A317EF54</accession>
<name>A0A317EF54_9PROT</name>
<keyword evidence="5" id="KW-1185">Reference proteome</keyword>
<evidence type="ECO:0000259" key="3">
    <source>
        <dbReference type="Pfam" id="PF01425"/>
    </source>
</evidence>
<protein>
    <submittedName>
        <fullName evidence="4">Amidase</fullName>
    </submittedName>
</protein>
<dbReference type="InterPro" id="IPR000120">
    <property type="entry name" value="Amidase"/>
</dbReference>
<feature type="region of interest" description="Disordered" evidence="2">
    <location>
        <begin position="1"/>
        <end position="32"/>
    </location>
</feature>
<evidence type="ECO:0000313" key="5">
    <source>
        <dbReference type="Proteomes" id="UP000246077"/>
    </source>
</evidence>
<dbReference type="EMBL" id="QGLF01000001">
    <property type="protein sequence ID" value="PWR24013.1"/>
    <property type="molecule type" value="Genomic_DNA"/>
</dbReference>
<comment type="similarity">
    <text evidence="1">Belongs to the amidase family.</text>
</comment>
<organism evidence="4 5">
    <name type="scientific">Zavarzinia compransoris</name>
    <dbReference type="NCBI Taxonomy" id="1264899"/>
    <lineage>
        <taxon>Bacteria</taxon>
        <taxon>Pseudomonadati</taxon>
        <taxon>Pseudomonadota</taxon>
        <taxon>Alphaproteobacteria</taxon>
        <taxon>Rhodospirillales</taxon>
        <taxon>Zavarziniaceae</taxon>
        <taxon>Zavarzinia</taxon>
    </lineage>
</organism>
<gene>
    <name evidence="4" type="ORF">DKG75_05580</name>
</gene>
<proteinExistence type="inferred from homology"/>
<dbReference type="PANTHER" id="PTHR11895">
    <property type="entry name" value="TRANSAMIDASE"/>
    <property type="match status" value="1"/>
</dbReference>
<dbReference type="InterPro" id="IPR036928">
    <property type="entry name" value="AS_sf"/>
</dbReference>
<evidence type="ECO:0000256" key="2">
    <source>
        <dbReference type="SAM" id="MobiDB-lite"/>
    </source>
</evidence>
<evidence type="ECO:0000313" key="4">
    <source>
        <dbReference type="EMBL" id="PWR24013.1"/>
    </source>
</evidence>
<dbReference type="Pfam" id="PF01425">
    <property type="entry name" value="Amidase"/>
    <property type="match status" value="1"/>
</dbReference>
<dbReference type="Proteomes" id="UP000246077">
    <property type="component" value="Unassembled WGS sequence"/>
</dbReference>
<dbReference type="SUPFAM" id="SSF75304">
    <property type="entry name" value="Amidase signature (AS) enzymes"/>
    <property type="match status" value="1"/>
</dbReference>
<dbReference type="PROSITE" id="PS00571">
    <property type="entry name" value="AMIDASES"/>
    <property type="match status" value="1"/>
</dbReference>
<dbReference type="OrthoDB" id="9811471at2"/>
<dbReference type="InterPro" id="IPR020556">
    <property type="entry name" value="Amidase_CS"/>
</dbReference>
<feature type="domain" description="Amidase" evidence="3">
    <location>
        <begin position="62"/>
        <end position="491"/>
    </location>
</feature>
<dbReference type="PANTHER" id="PTHR11895:SF7">
    <property type="entry name" value="GLUTAMYL-TRNA(GLN) AMIDOTRANSFERASE SUBUNIT A, MITOCHONDRIAL"/>
    <property type="match status" value="1"/>
</dbReference>
<dbReference type="AlphaFoldDB" id="A0A317EF54"/>
<dbReference type="InterPro" id="IPR023631">
    <property type="entry name" value="Amidase_dom"/>
</dbReference>
<comment type="caution">
    <text evidence="4">The sequence shown here is derived from an EMBL/GenBank/DDBJ whole genome shotgun (WGS) entry which is preliminary data.</text>
</comment>
<dbReference type="GO" id="GO:0003824">
    <property type="term" value="F:catalytic activity"/>
    <property type="evidence" value="ECO:0007669"/>
    <property type="project" value="InterPro"/>
</dbReference>
<dbReference type="Gene3D" id="3.90.1300.10">
    <property type="entry name" value="Amidase signature (AS) domain"/>
    <property type="match status" value="1"/>
</dbReference>
<reference evidence="5" key="1">
    <citation type="submission" date="2018-05" db="EMBL/GenBank/DDBJ databases">
        <title>Zavarzinia sp. HR-AS.</title>
        <authorList>
            <person name="Lee Y."/>
            <person name="Jeon C.O."/>
        </authorList>
    </citation>
    <scope>NUCLEOTIDE SEQUENCE [LARGE SCALE GENOMIC DNA]</scope>
    <source>
        <strain evidence="5">DSM 1231</strain>
    </source>
</reference>
<evidence type="ECO:0000256" key="1">
    <source>
        <dbReference type="ARBA" id="ARBA00009199"/>
    </source>
</evidence>